<keyword evidence="2" id="KW-1185">Reference proteome</keyword>
<gene>
    <name evidence="1" type="ORF">KQI89_12825</name>
</gene>
<dbReference type="EMBL" id="JAHLQL010000004">
    <property type="protein sequence ID" value="MBU5592640.1"/>
    <property type="molecule type" value="Genomic_DNA"/>
</dbReference>
<comment type="caution">
    <text evidence="1">The sequence shown here is derived from an EMBL/GenBank/DDBJ whole genome shotgun (WGS) entry which is preliminary data.</text>
</comment>
<reference evidence="1 2" key="1">
    <citation type="submission" date="2021-06" db="EMBL/GenBank/DDBJ databases">
        <authorList>
            <person name="Sun Q."/>
            <person name="Li D."/>
        </authorList>
    </citation>
    <scope>NUCLEOTIDE SEQUENCE [LARGE SCALE GENOMIC DNA]</scope>
    <source>
        <strain evidence="1 2">MSJ-4</strain>
    </source>
</reference>
<evidence type="ECO:0008006" key="3">
    <source>
        <dbReference type="Google" id="ProtNLM"/>
    </source>
</evidence>
<sequence>MGIGILLEELINIAQISKTDFAISMNMTPSGLSKILTGKRLPLFREKRAFCRQAASYFAEAIYCLGCYSKFKNIFPIIYDFNSKYELEIFLSNAIEYALDKGFSRENNINLDYPEREISFLGKKTILNMLCVIVSDSIINDNNIPLELYSTLPLFSCLYSDIFRRIKIVTPKNQKNVSFNHFFDLSSFEASYDEYNIDVLLSIVKAQQYVDLNLWKITKEIDSSFLLVKGQFLLLFSIQIDGTPLMVLITHKGYLTVFFNSLMKRKDAKKISYNRSEAIAALEADPSLIDKLTNRHIDAVYNFISIGYLIGKKDLENIESKETIKKSILKLFNDVLTKETTFFVTIDAMMSIYATGKAIVPLIGAIDIAPDKRIPYLKRFDSYINDKSHDKIRIVNSEPPKVAVLCSRGLSLVYLIDHEYESEKIHCFETDMINNILGSEVAESTMTILDFSSDLWKTYIDELSKTTIHKE</sequence>
<evidence type="ECO:0000313" key="1">
    <source>
        <dbReference type="EMBL" id="MBU5592640.1"/>
    </source>
</evidence>
<proteinExistence type="predicted"/>
<accession>A0ABS6F464</accession>
<evidence type="ECO:0000313" key="2">
    <source>
        <dbReference type="Proteomes" id="UP000736583"/>
    </source>
</evidence>
<protein>
    <recommendedName>
        <fullName evidence="3">HTH cro/C1-type domain-containing protein</fullName>
    </recommendedName>
</protein>
<name>A0ABS6F464_9CLOT</name>
<dbReference type="Proteomes" id="UP000736583">
    <property type="component" value="Unassembled WGS sequence"/>
</dbReference>
<dbReference type="RefSeq" id="WP_216457394.1">
    <property type="nucleotide sequence ID" value="NZ_JAHLQL010000004.1"/>
</dbReference>
<organism evidence="1 2">
    <name type="scientific">Clostridium simiarum</name>
    <dbReference type="NCBI Taxonomy" id="2841506"/>
    <lineage>
        <taxon>Bacteria</taxon>
        <taxon>Bacillati</taxon>
        <taxon>Bacillota</taxon>
        <taxon>Clostridia</taxon>
        <taxon>Eubacteriales</taxon>
        <taxon>Clostridiaceae</taxon>
        <taxon>Clostridium</taxon>
    </lineage>
</organism>